<sequence length="133" mass="15695">MKTKSKHQLRSKHTKKHSKAKSQKRHNKRQRHNKTRKGGFIFGSTKPKPKPKPISPYRPSFLKSLALKARNAFRSNEEKQQQLGIDIEKNRNIEKLVEKSGLNDDGTIKEEDEEDEEDEDYNNHRLAEYETRQ</sequence>
<accession>A0A6C0JXC1</accession>
<feature type="region of interest" description="Disordered" evidence="1">
    <location>
        <begin position="98"/>
        <end position="133"/>
    </location>
</feature>
<organism evidence="2">
    <name type="scientific">viral metagenome</name>
    <dbReference type="NCBI Taxonomy" id="1070528"/>
    <lineage>
        <taxon>unclassified sequences</taxon>
        <taxon>metagenomes</taxon>
        <taxon>organismal metagenomes</taxon>
    </lineage>
</organism>
<proteinExistence type="predicted"/>
<evidence type="ECO:0000313" key="2">
    <source>
        <dbReference type="EMBL" id="QHU10033.1"/>
    </source>
</evidence>
<protein>
    <submittedName>
        <fullName evidence="2">Uncharacterized protein</fullName>
    </submittedName>
</protein>
<dbReference type="EMBL" id="MN740749">
    <property type="protein sequence ID" value="QHU10033.1"/>
    <property type="molecule type" value="Genomic_DNA"/>
</dbReference>
<feature type="compositionally biased region" description="Basic and acidic residues" evidence="1">
    <location>
        <begin position="121"/>
        <end position="133"/>
    </location>
</feature>
<feature type="compositionally biased region" description="Basic and acidic residues" evidence="1">
    <location>
        <begin position="98"/>
        <end position="109"/>
    </location>
</feature>
<feature type="region of interest" description="Disordered" evidence="1">
    <location>
        <begin position="1"/>
        <end position="58"/>
    </location>
</feature>
<name>A0A6C0JXC1_9ZZZZ</name>
<feature type="compositionally biased region" description="Basic residues" evidence="1">
    <location>
        <begin position="1"/>
        <end position="37"/>
    </location>
</feature>
<evidence type="ECO:0000256" key="1">
    <source>
        <dbReference type="SAM" id="MobiDB-lite"/>
    </source>
</evidence>
<feature type="compositionally biased region" description="Acidic residues" evidence="1">
    <location>
        <begin position="110"/>
        <end position="120"/>
    </location>
</feature>
<reference evidence="2" key="1">
    <citation type="journal article" date="2020" name="Nature">
        <title>Giant virus diversity and host interactions through global metagenomics.</title>
        <authorList>
            <person name="Schulz F."/>
            <person name="Roux S."/>
            <person name="Paez-Espino D."/>
            <person name="Jungbluth S."/>
            <person name="Walsh D.A."/>
            <person name="Denef V.J."/>
            <person name="McMahon K.D."/>
            <person name="Konstantinidis K.T."/>
            <person name="Eloe-Fadrosh E.A."/>
            <person name="Kyrpides N.C."/>
            <person name="Woyke T."/>
        </authorList>
    </citation>
    <scope>NUCLEOTIDE SEQUENCE</scope>
    <source>
        <strain evidence="2">GVMAG-S-1101164-67</strain>
    </source>
</reference>
<dbReference type="AlphaFoldDB" id="A0A6C0JXC1"/>